<dbReference type="Proteomes" id="UP001299876">
    <property type="component" value="Unassembled WGS sequence"/>
</dbReference>
<dbReference type="InterPro" id="IPR036384">
    <property type="entry name" value="Tus_sf"/>
</dbReference>
<keyword evidence="3" id="KW-0238">DNA-binding</keyword>
<keyword evidence="2" id="KW-0235">DNA replication</keyword>
<protein>
    <submittedName>
        <fullName evidence="4">DNA replication terminus site-binding protein</fullName>
    </submittedName>
</protein>
<dbReference type="Gene3D" id="3.50.14.10">
    <property type="entry name" value="Replication terminator Tus, domain 1 superfamily/Replication terminator Tus"/>
    <property type="match status" value="1"/>
</dbReference>
<evidence type="ECO:0000256" key="3">
    <source>
        <dbReference type="ARBA" id="ARBA00023125"/>
    </source>
</evidence>
<evidence type="ECO:0000313" key="4">
    <source>
        <dbReference type="EMBL" id="MCK1788723.1"/>
    </source>
</evidence>
<name>A0ABT0ESL8_9PSED</name>
<evidence type="ECO:0000313" key="5">
    <source>
        <dbReference type="Proteomes" id="UP001299876"/>
    </source>
</evidence>
<dbReference type="SUPFAM" id="SSF56596">
    <property type="entry name" value="Replication terminator protein (Tus)"/>
    <property type="match status" value="1"/>
</dbReference>
<dbReference type="Pfam" id="PF05472">
    <property type="entry name" value="Ter"/>
    <property type="match status" value="1"/>
</dbReference>
<dbReference type="Gene3D" id="3.30.54.10">
    <property type="match status" value="1"/>
</dbReference>
<dbReference type="EMBL" id="JAKNRW010000001">
    <property type="protein sequence ID" value="MCK1788723.1"/>
    <property type="molecule type" value="Genomic_DNA"/>
</dbReference>
<reference evidence="4 5" key="1">
    <citation type="submission" date="2022-02" db="EMBL/GenBank/DDBJ databases">
        <title>Comparative genomics of the first Antarctic Pseudomonas spp. capable of biotransforming 2,4,6-Trinitrotoluene.</title>
        <authorList>
            <person name="Cabrera M.A."/>
            <person name="Marquez S.L."/>
            <person name="Perez-Donoso J.M."/>
        </authorList>
    </citation>
    <scope>NUCLEOTIDE SEQUENCE [LARGE SCALE GENOMIC DNA]</scope>
    <source>
        <strain evidence="4 5">TNT19</strain>
    </source>
</reference>
<dbReference type="InterPro" id="IPR036381">
    <property type="entry name" value="Tus_dom1"/>
</dbReference>
<proteinExistence type="predicted"/>
<keyword evidence="1" id="KW-0963">Cytoplasm</keyword>
<keyword evidence="5" id="KW-1185">Reference proteome</keyword>
<gene>
    <name evidence="4" type="ORF">L9059_00650</name>
</gene>
<dbReference type="RefSeq" id="WP_247285753.1">
    <property type="nucleotide sequence ID" value="NZ_JAKNRW010000001.1"/>
</dbReference>
<evidence type="ECO:0000256" key="2">
    <source>
        <dbReference type="ARBA" id="ARBA00022705"/>
    </source>
</evidence>
<dbReference type="InterPro" id="IPR008865">
    <property type="entry name" value="DNA_replication_term_site-bd"/>
</dbReference>
<accession>A0ABT0ESL8</accession>
<organism evidence="4 5">
    <name type="scientific">Pseudomonas violetae</name>
    <dbReference type="NCBI Taxonomy" id="2915813"/>
    <lineage>
        <taxon>Bacteria</taxon>
        <taxon>Pseudomonadati</taxon>
        <taxon>Pseudomonadota</taxon>
        <taxon>Gammaproteobacteria</taxon>
        <taxon>Pseudomonadales</taxon>
        <taxon>Pseudomonadaceae</taxon>
        <taxon>Pseudomonas</taxon>
    </lineage>
</organism>
<comment type="caution">
    <text evidence="4">The sequence shown here is derived from an EMBL/GenBank/DDBJ whole genome shotgun (WGS) entry which is preliminary data.</text>
</comment>
<sequence length="306" mass="35020">MELHYSVSGEAISLVKKLKQELDALREMLRASVHEVRVDALYGMKLRESREVRVEDSIEVHKLGGEEATEAAIEVLTSIYLKEEQSAKETLRVPGAIGLPPHALEKVIQTNALRTELANLIGIPETNRRQVWRTFKGISPIQAMRTTHVLSDPQRLFFYWDTGASGHRHLVGDLIKMWEKAVKGERLYMPSYEDFAEGAVEHKLLIAIRELSTLQHDEHVYITRPVTPHIRCRFKNGDAKPKIVVAPTPFVYDVECPKPEVKDLETYTPHEKSDAGSTRVKIEREPYIESMKVFKYLKKGDREGRK</sequence>
<evidence type="ECO:0000256" key="1">
    <source>
        <dbReference type="ARBA" id="ARBA00022490"/>
    </source>
</evidence>